<evidence type="ECO:0000256" key="3">
    <source>
        <dbReference type="ARBA" id="ARBA00022679"/>
    </source>
</evidence>
<protein>
    <submittedName>
        <fullName evidence="10">Glycosyltransferase</fullName>
    </submittedName>
</protein>
<comment type="caution">
    <text evidence="10">The sequence shown here is derived from an EMBL/GenBank/DDBJ whole genome shotgun (WGS) entry which is preliminary data.</text>
</comment>
<feature type="transmembrane region" description="Helical" evidence="9">
    <location>
        <begin position="363"/>
        <end position="388"/>
    </location>
</feature>
<gene>
    <name evidence="10" type="ORF">C8A04DRAFT_28360</name>
</gene>
<dbReference type="GO" id="GO:0016757">
    <property type="term" value="F:glycosyltransferase activity"/>
    <property type="evidence" value="ECO:0007669"/>
    <property type="project" value="UniProtKB-KW"/>
</dbReference>
<sequence>MGETKFVPRVRGQRRELGRRQFVVKSLVSVALLLGTATGFHFAIQNIAGADKYLYWFLALFVWRYLRFVVNLIGFWGYSPAPQHPRPTYHPSRDVTVIAPSVAPASEGFRKTIRACADNHQARIIVVTAGEALFETASAYVRTLQLEYPTIKFLVDRTTVASKREQVARAVAYVKTDITVLADDHVYWGPRFLTSTLAAFEDPTVGVVGTNKRVLLKTDTNLWGRIWNMIGTTRLCRNNFESLSTNVVDGGVSVVSGRTSAIRTEILRHPDFLPGYTNELFFFGLFGPLNADDDKYVTRFVVRQGWNVKIQYTEDSVMETTLGVEKPLHTKYLNQCKRWARTTWRSNMCSMVTDRSIWAFQPYCAYAAHLTSLANFAAITDPLLFFLFSRSSAYNLPHSLLALVGWVLFTKMVKVADYFRRTPQNLFLFPIYLAFGYFHSIIKFWAMLTFWDCTWSGRQLDEVNKSSRGANNDGPLALPPTSLPPTPPLSSTEDEDEAGQPKGEHPHIGTFRAIRARITNLRSQQMAHIETYQKPLLSELGRLRDSFGDLHGNTDAIVANHGTIRTELQGVVVKSKELADAKGATAEAVHLDDEISTTITDVKNAVAGVEETWRGLFSTRPAEEEAPVRSKGLTYYHHTSWVYPESSTLQSSKESLTKESSTEESQESEAWHSEVAPSDEKQEET</sequence>
<evidence type="ECO:0000256" key="5">
    <source>
        <dbReference type="ARBA" id="ARBA00022989"/>
    </source>
</evidence>
<keyword evidence="3" id="KW-0808">Transferase</keyword>
<dbReference type="GeneID" id="87817234"/>
<organism evidence="10 11">
    <name type="scientific">Dichotomopilus funicola</name>
    <dbReference type="NCBI Taxonomy" id="1934379"/>
    <lineage>
        <taxon>Eukaryota</taxon>
        <taxon>Fungi</taxon>
        <taxon>Dikarya</taxon>
        <taxon>Ascomycota</taxon>
        <taxon>Pezizomycotina</taxon>
        <taxon>Sordariomycetes</taxon>
        <taxon>Sordariomycetidae</taxon>
        <taxon>Sordariales</taxon>
        <taxon>Chaetomiaceae</taxon>
        <taxon>Dichotomopilus</taxon>
    </lineage>
</organism>
<name>A0AAN6V3D9_9PEZI</name>
<feature type="region of interest" description="Disordered" evidence="8">
    <location>
        <begin position="644"/>
        <end position="685"/>
    </location>
</feature>
<accession>A0AAN6V3D9</accession>
<dbReference type="PANTHER" id="PTHR47844">
    <property type="entry name" value="SYNTHASE CPS1, PUTATIVE (AFU_ORTHOLOGUE AFUA_7G02500)-RELATED"/>
    <property type="match status" value="1"/>
</dbReference>
<reference evidence="10" key="2">
    <citation type="submission" date="2023-05" db="EMBL/GenBank/DDBJ databases">
        <authorList>
            <consortium name="Lawrence Berkeley National Laboratory"/>
            <person name="Steindorff A."/>
            <person name="Hensen N."/>
            <person name="Bonometti L."/>
            <person name="Westerberg I."/>
            <person name="Brannstrom I.O."/>
            <person name="Guillou S."/>
            <person name="Cros-Aarteil S."/>
            <person name="Calhoun S."/>
            <person name="Haridas S."/>
            <person name="Kuo A."/>
            <person name="Mondo S."/>
            <person name="Pangilinan J."/>
            <person name="Riley R."/>
            <person name="Labutti K."/>
            <person name="Andreopoulos B."/>
            <person name="Lipzen A."/>
            <person name="Chen C."/>
            <person name="Yanf M."/>
            <person name="Daum C."/>
            <person name="Ng V."/>
            <person name="Clum A."/>
            <person name="Ohm R."/>
            <person name="Martin F."/>
            <person name="Silar P."/>
            <person name="Natvig D."/>
            <person name="Lalanne C."/>
            <person name="Gautier V."/>
            <person name="Ament-Velasquez S.L."/>
            <person name="Kruys A."/>
            <person name="Hutchinson M.I."/>
            <person name="Powell A.J."/>
            <person name="Barry K."/>
            <person name="Miller A.N."/>
            <person name="Grigoriev I.V."/>
            <person name="Debuchy R."/>
            <person name="Gladieux P."/>
            <person name="Thoren M.H."/>
            <person name="Johannesson H."/>
        </authorList>
    </citation>
    <scope>NUCLEOTIDE SEQUENCE</scope>
    <source>
        <strain evidence="10">CBS 141.50</strain>
    </source>
</reference>
<dbReference type="Gene3D" id="3.90.550.10">
    <property type="entry name" value="Spore Coat Polysaccharide Biosynthesis Protein SpsA, Chain A"/>
    <property type="match status" value="1"/>
</dbReference>
<dbReference type="Pfam" id="PF13641">
    <property type="entry name" value="Glyco_tranf_2_3"/>
    <property type="match status" value="1"/>
</dbReference>
<dbReference type="Proteomes" id="UP001302676">
    <property type="component" value="Unassembled WGS sequence"/>
</dbReference>
<dbReference type="AlphaFoldDB" id="A0AAN6V3D9"/>
<evidence type="ECO:0000256" key="2">
    <source>
        <dbReference type="ARBA" id="ARBA00022676"/>
    </source>
</evidence>
<dbReference type="EMBL" id="MU853581">
    <property type="protein sequence ID" value="KAK4144014.1"/>
    <property type="molecule type" value="Genomic_DNA"/>
</dbReference>
<evidence type="ECO:0000256" key="1">
    <source>
        <dbReference type="ARBA" id="ARBA00004370"/>
    </source>
</evidence>
<dbReference type="InterPro" id="IPR029044">
    <property type="entry name" value="Nucleotide-diphossugar_trans"/>
</dbReference>
<dbReference type="SUPFAM" id="SSF53448">
    <property type="entry name" value="Nucleotide-diphospho-sugar transferases"/>
    <property type="match status" value="1"/>
</dbReference>
<feature type="transmembrane region" description="Helical" evidence="9">
    <location>
        <begin position="56"/>
        <end position="78"/>
    </location>
</feature>
<keyword evidence="6 9" id="KW-0472">Membrane</keyword>
<keyword evidence="7" id="KW-0325">Glycoprotein</keyword>
<dbReference type="GO" id="GO:0016020">
    <property type="term" value="C:membrane"/>
    <property type="evidence" value="ECO:0007669"/>
    <property type="project" value="UniProtKB-SubCell"/>
</dbReference>
<evidence type="ECO:0000313" key="10">
    <source>
        <dbReference type="EMBL" id="KAK4144014.1"/>
    </source>
</evidence>
<evidence type="ECO:0000256" key="6">
    <source>
        <dbReference type="ARBA" id="ARBA00023136"/>
    </source>
</evidence>
<dbReference type="InterPro" id="IPR052427">
    <property type="entry name" value="Glycosyltrans_GT2/GT47"/>
</dbReference>
<keyword evidence="5 9" id="KW-1133">Transmembrane helix</keyword>
<comment type="subcellular location">
    <subcellularLocation>
        <location evidence="1">Membrane</location>
    </subcellularLocation>
</comment>
<keyword evidence="11" id="KW-1185">Reference proteome</keyword>
<evidence type="ECO:0000256" key="7">
    <source>
        <dbReference type="ARBA" id="ARBA00023180"/>
    </source>
</evidence>
<proteinExistence type="predicted"/>
<evidence type="ECO:0000256" key="9">
    <source>
        <dbReference type="SAM" id="Phobius"/>
    </source>
</evidence>
<evidence type="ECO:0000256" key="4">
    <source>
        <dbReference type="ARBA" id="ARBA00022692"/>
    </source>
</evidence>
<feature type="compositionally biased region" description="Pro residues" evidence="8">
    <location>
        <begin position="477"/>
        <end position="488"/>
    </location>
</feature>
<feature type="region of interest" description="Disordered" evidence="8">
    <location>
        <begin position="466"/>
        <end position="506"/>
    </location>
</feature>
<feature type="transmembrane region" description="Helical" evidence="9">
    <location>
        <begin position="22"/>
        <end position="44"/>
    </location>
</feature>
<feature type="transmembrane region" description="Helical" evidence="9">
    <location>
        <begin position="394"/>
        <end position="413"/>
    </location>
</feature>
<evidence type="ECO:0000313" key="11">
    <source>
        <dbReference type="Proteomes" id="UP001302676"/>
    </source>
</evidence>
<dbReference type="RefSeq" id="XP_062637385.1">
    <property type="nucleotide sequence ID" value="XM_062780621.1"/>
</dbReference>
<keyword evidence="2" id="KW-0328">Glycosyltransferase</keyword>
<dbReference type="PANTHER" id="PTHR47844:SF1">
    <property type="entry name" value="EXOSTOSIN-LIKE 2"/>
    <property type="match status" value="1"/>
</dbReference>
<evidence type="ECO:0000256" key="8">
    <source>
        <dbReference type="SAM" id="MobiDB-lite"/>
    </source>
</evidence>
<keyword evidence="4 9" id="KW-0812">Transmembrane</keyword>
<feature type="transmembrane region" description="Helical" evidence="9">
    <location>
        <begin position="425"/>
        <end position="451"/>
    </location>
</feature>
<reference evidence="10" key="1">
    <citation type="journal article" date="2023" name="Mol. Phylogenet. Evol.">
        <title>Genome-scale phylogeny and comparative genomics of the fungal order Sordariales.</title>
        <authorList>
            <person name="Hensen N."/>
            <person name="Bonometti L."/>
            <person name="Westerberg I."/>
            <person name="Brannstrom I.O."/>
            <person name="Guillou S."/>
            <person name="Cros-Aarteil S."/>
            <person name="Calhoun S."/>
            <person name="Haridas S."/>
            <person name="Kuo A."/>
            <person name="Mondo S."/>
            <person name="Pangilinan J."/>
            <person name="Riley R."/>
            <person name="LaButti K."/>
            <person name="Andreopoulos B."/>
            <person name="Lipzen A."/>
            <person name="Chen C."/>
            <person name="Yan M."/>
            <person name="Daum C."/>
            <person name="Ng V."/>
            <person name="Clum A."/>
            <person name="Steindorff A."/>
            <person name="Ohm R.A."/>
            <person name="Martin F."/>
            <person name="Silar P."/>
            <person name="Natvig D.O."/>
            <person name="Lalanne C."/>
            <person name="Gautier V."/>
            <person name="Ament-Velasquez S.L."/>
            <person name="Kruys A."/>
            <person name="Hutchinson M.I."/>
            <person name="Powell A.J."/>
            <person name="Barry K."/>
            <person name="Miller A.N."/>
            <person name="Grigoriev I.V."/>
            <person name="Debuchy R."/>
            <person name="Gladieux P."/>
            <person name="Hiltunen Thoren M."/>
            <person name="Johannesson H."/>
        </authorList>
    </citation>
    <scope>NUCLEOTIDE SEQUENCE</scope>
    <source>
        <strain evidence="10">CBS 141.50</strain>
    </source>
</reference>